<keyword evidence="1" id="KW-0472">Membrane</keyword>
<dbReference type="RefSeq" id="WP_035663382.1">
    <property type="nucleotide sequence ID" value="NZ_BAUV01000008.1"/>
</dbReference>
<evidence type="ECO:0000313" key="2">
    <source>
        <dbReference type="EMBL" id="GAE34492.1"/>
    </source>
</evidence>
<dbReference type="EMBL" id="BAUV01000008">
    <property type="protein sequence ID" value="GAE34492.1"/>
    <property type="molecule type" value="Genomic_DNA"/>
</dbReference>
<feature type="transmembrane region" description="Helical" evidence="1">
    <location>
        <begin position="217"/>
        <end position="238"/>
    </location>
</feature>
<dbReference type="STRING" id="1236973.JCM9157_1553"/>
<feature type="transmembrane region" description="Helical" evidence="1">
    <location>
        <begin position="131"/>
        <end position="153"/>
    </location>
</feature>
<comment type="caution">
    <text evidence="2">The sequence shown here is derived from an EMBL/GenBank/DDBJ whole genome shotgun (WGS) entry which is preliminary data.</text>
</comment>
<reference evidence="2 3" key="1">
    <citation type="journal article" date="2014" name="Genome Announc.">
        <title>Draft Genome Sequences of Three Alkaliphilic Bacillus Strains, Bacillus wakoensis JCM 9140T, Bacillus akibai JCM 9157T, and Bacillus hemicellulosilyticus JCM 9152T.</title>
        <authorList>
            <person name="Yuki M."/>
            <person name="Oshima K."/>
            <person name="Suda W."/>
            <person name="Oshida Y."/>
            <person name="Kitamura K."/>
            <person name="Iida T."/>
            <person name="Hattori M."/>
            <person name="Ohkuma M."/>
        </authorList>
    </citation>
    <scope>NUCLEOTIDE SEQUENCE [LARGE SCALE GENOMIC DNA]</scope>
    <source>
        <strain evidence="2 3">JCM 9157</strain>
    </source>
</reference>
<sequence>MELSALFIAVLFICIYLLANKIIPTAKIKRLRWLSFSGGLAVSYVFVYILPSMHREQQSLEQTENQLTMSSELYFIGLIGLLTFFGLQTKLSQLGKTEVKTKQPLLWTQTIFFAFYNLFIVYTVITSHVTGIQALFYAAAVGLHFIAVSHDLWRENQEIYLKYGRFIMVFSIIAGLFIGTFIPLGSLADSLIFAFVSGAMILNVLKNELPSNQEAHFPTFAFGVIAYTSFTITLKFFFEW</sequence>
<dbReference type="OrthoDB" id="21325at2"/>
<keyword evidence="1" id="KW-1133">Transmembrane helix</keyword>
<feature type="transmembrane region" description="Helical" evidence="1">
    <location>
        <begin position="73"/>
        <end position="92"/>
    </location>
</feature>
<protein>
    <submittedName>
        <fullName evidence="2">Uncharacterized protein</fullName>
    </submittedName>
</protein>
<dbReference type="eggNOG" id="ENOG502Z7VW">
    <property type="taxonomic scope" value="Bacteria"/>
</dbReference>
<accession>W4QRF0</accession>
<feature type="transmembrane region" description="Helical" evidence="1">
    <location>
        <begin position="31"/>
        <end position="53"/>
    </location>
</feature>
<dbReference type="AlphaFoldDB" id="W4QRF0"/>
<gene>
    <name evidence="2" type="ORF">JCM9157_1553</name>
</gene>
<dbReference type="Proteomes" id="UP000018896">
    <property type="component" value="Unassembled WGS sequence"/>
</dbReference>
<keyword evidence="3" id="KW-1185">Reference proteome</keyword>
<evidence type="ECO:0000313" key="3">
    <source>
        <dbReference type="Proteomes" id="UP000018896"/>
    </source>
</evidence>
<evidence type="ECO:0000256" key="1">
    <source>
        <dbReference type="SAM" id="Phobius"/>
    </source>
</evidence>
<feature type="transmembrane region" description="Helical" evidence="1">
    <location>
        <begin position="104"/>
        <end position="125"/>
    </location>
</feature>
<name>W4QRF0_HALA3</name>
<organism evidence="2 3">
    <name type="scientific">Halalkalibacter akibai (strain ATCC 43226 / DSM 21942 / CIP 109018 / JCM 9157 / 1139)</name>
    <name type="common">Bacillus akibai</name>
    <dbReference type="NCBI Taxonomy" id="1236973"/>
    <lineage>
        <taxon>Bacteria</taxon>
        <taxon>Bacillati</taxon>
        <taxon>Bacillota</taxon>
        <taxon>Bacilli</taxon>
        <taxon>Bacillales</taxon>
        <taxon>Bacillaceae</taxon>
        <taxon>Halalkalibacter</taxon>
    </lineage>
</organism>
<keyword evidence="1" id="KW-0812">Transmembrane</keyword>
<feature type="transmembrane region" description="Helical" evidence="1">
    <location>
        <begin position="165"/>
        <end position="182"/>
    </location>
</feature>
<feature type="transmembrane region" description="Helical" evidence="1">
    <location>
        <begin position="6"/>
        <end position="24"/>
    </location>
</feature>
<proteinExistence type="predicted"/>